<dbReference type="InterPro" id="IPR051910">
    <property type="entry name" value="ComF/GntX_DNA_util-trans"/>
</dbReference>
<feature type="domain" description="Double zinc ribbon" evidence="3">
    <location>
        <begin position="6"/>
        <end position="39"/>
    </location>
</feature>
<evidence type="ECO:0000256" key="1">
    <source>
        <dbReference type="ARBA" id="ARBA00008007"/>
    </source>
</evidence>
<accession>A0A1F4TNZ4</accession>
<feature type="domain" description="Phosphoribosyltransferase" evidence="2">
    <location>
        <begin position="116"/>
        <end position="205"/>
    </location>
</feature>
<dbReference type="Gene3D" id="3.40.50.2020">
    <property type="match status" value="1"/>
</dbReference>
<reference evidence="4 5" key="1">
    <citation type="journal article" date="2016" name="Nat. Commun.">
        <title>Thousands of microbial genomes shed light on interconnected biogeochemical processes in an aquifer system.</title>
        <authorList>
            <person name="Anantharaman K."/>
            <person name="Brown C.T."/>
            <person name="Hug L.A."/>
            <person name="Sharon I."/>
            <person name="Castelle C.J."/>
            <person name="Probst A.J."/>
            <person name="Thomas B.C."/>
            <person name="Singh A."/>
            <person name="Wilkins M.J."/>
            <person name="Karaoz U."/>
            <person name="Brodie E.L."/>
            <person name="Williams K.H."/>
            <person name="Hubbard S.S."/>
            <person name="Banfield J.F."/>
        </authorList>
    </citation>
    <scope>NUCLEOTIDE SEQUENCE [LARGE SCALE GENOMIC DNA]</scope>
</reference>
<evidence type="ECO:0000259" key="3">
    <source>
        <dbReference type="Pfam" id="PF18912"/>
    </source>
</evidence>
<dbReference type="InterPro" id="IPR000836">
    <property type="entry name" value="PRTase_dom"/>
</dbReference>
<dbReference type="AlphaFoldDB" id="A0A1F4TNZ4"/>
<organism evidence="4 5">
    <name type="scientific">candidate division WOR-1 bacterium RIFOXYB2_FULL_48_7</name>
    <dbReference type="NCBI Taxonomy" id="1802583"/>
    <lineage>
        <taxon>Bacteria</taxon>
        <taxon>Bacillati</taxon>
        <taxon>Saganbacteria</taxon>
    </lineage>
</organism>
<dbReference type="Proteomes" id="UP000178951">
    <property type="component" value="Unassembled WGS sequence"/>
</dbReference>
<comment type="similarity">
    <text evidence="1">Belongs to the ComF/GntX family.</text>
</comment>
<evidence type="ECO:0000313" key="4">
    <source>
        <dbReference type="EMBL" id="OGC34425.1"/>
    </source>
</evidence>
<comment type="caution">
    <text evidence="4">The sequence shown here is derived from an EMBL/GenBank/DDBJ whole genome shotgun (WGS) entry which is preliminary data.</text>
</comment>
<dbReference type="EMBL" id="MEUF01000043">
    <property type="protein sequence ID" value="OGC34425.1"/>
    <property type="molecule type" value="Genomic_DNA"/>
</dbReference>
<protein>
    <recommendedName>
        <fullName evidence="6">Phosphoribosyltransferase domain-containing protein</fullName>
    </recommendedName>
</protein>
<evidence type="ECO:0000259" key="2">
    <source>
        <dbReference type="Pfam" id="PF00156"/>
    </source>
</evidence>
<evidence type="ECO:0000313" key="5">
    <source>
        <dbReference type="Proteomes" id="UP000178951"/>
    </source>
</evidence>
<dbReference type="PANTHER" id="PTHR47505">
    <property type="entry name" value="DNA UTILIZATION PROTEIN YHGH"/>
    <property type="match status" value="1"/>
</dbReference>
<sequence length="208" mass="23763">MWFEQFLDLIFPPNCEVCRTRHPAALCPDCYSQIKFMRPQMGVYSAAAYQGVVKEAITRLKFHGRKRLAEPLGILFVRYLSQAPDFSMKEIDCLAPVPLHPRRLRQRGFNQVELLAEVVSKYFEVPIIKTLQRVKNTHPQFDLPKEQRKENIKNAFRVRHDQAVANKRVLLLDDIYTTGATIGESGRVLLEAGAKNVAVATLARAIEN</sequence>
<proteinExistence type="inferred from homology"/>
<dbReference type="Pfam" id="PF00156">
    <property type="entry name" value="Pribosyltran"/>
    <property type="match status" value="1"/>
</dbReference>
<dbReference type="InterPro" id="IPR044005">
    <property type="entry name" value="DZR_2"/>
</dbReference>
<dbReference type="STRING" id="1802583.A2311_00090"/>
<dbReference type="Pfam" id="PF18912">
    <property type="entry name" value="DZR_2"/>
    <property type="match status" value="1"/>
</dbReference>
<dbReference type="CDD" id="cd06223">
    <property type="entry name" value="PRTases_typeI"/>
    <property type="match status" value="1"/>
</dbReference>
<gene>
    <name evidence="4" type="ORF">A2311_00090</name>
</gene>
<evidence type="ECO:0008006" key="6">
    <source>
        <dbReference type="Google" id="ProtNLM"/>
    </source>
</evidence>
<dbReference type="PANTHER" id="PTHR47505:SF1">
    <property type="entry name" value="DNA UTILIZATION PROTEIN YHGH"/>
    <property type="match status" value="1"/>
</dbReference>
<name>A0A1F4TNZ4_UNCSA</name>
<dbReference type="SUPFAM" id="SSF53271">
    <property type="entry name" value="PRTase-like"/>
    <property type="match status" value="1"/>
</dbReference>
<dbReference type="InterPro" id="IPR029057">
    <property type="entry name" value="PRTase-like"/>
</dbReference>